<organism evidence="1">
    <name type="scientific">Cacopsylla melanoneura</name>
    <dbReference type="NCBI Taxonomy" id="428564"/>
    <lineage>
        <taxon>Eukaryota</taxon>
        <taxon>Metazoa</taxon>
        <taxon>Ecdysozoa</taxon>
        <taxon>Arthropoda</taxon>
        <taxon>Hexapoda</taxon>
        <taxon>Insecta</taxon>
        <taxon>Pterygota</taxon>
        <taxon>Neoptera</taxon>
        <taxon>Paraneoptera</taxon>
        <taxon>Hemiptera</taxon>
        <taxon>Sternorrhyncha</taxon>
        <taxon>Psylloidea</taxon>
        <taxon>Psyllidae</taxon>
        <taxon>Psyllinae</taxon>
        <taxon>Cacopsylla</taxon>
    </lineage>
</organism>
<accession>A0A8D8TUX8</accession>
<reference evidence="1" key="1">
    <citation type="submission" date="2021-05" db="EMBL/GenBank/DDBJ databases">
        <authorList>
            <person name="Alioto T."/>
            <person name="Alioto T."/>
            <person name="Gomez Garrido J."/>
        </authorList>
    </citation>
    <scope>NUCLEOTIDE SEQUENCE</scope>
</reference>
<dbReference type="EMBL" id="HBUF01309110">
    <property type="protein sequence ID" value="CAG6692805.1"/>
    <property type="molecule type" value="Transcribed_RNA"/>
</dbReference>
<evidence type="ECO:0000313" key="1">
    <source>
        <dbReference type="EMBL" id="CAG6692805.1"/>
    </source>
</evidence>
<sequence length="166" mass="19747">MIFPEQNFTVSTLSDLYYETGATILANFSIFDARIEDFYEGCAVTLRSLKRKPFSWSDITTTLSNRVHDVLYGTYWDGKVPRLNNDPRALTVYRILDDIKRIVRENTNNWKTWQKLDKETKIDDYNNIPVLFYTDGFLNPNKKKKKNQEYKKIRIKKETKNIKLIF</sequence>
<name>A0A8D8TUX8_9HEMI</name>
<protein>
    <submittedName>
        <fullName evidence="1">Uncharacterized protein</fullName>
    </submittedName>
</protein>
<proteinExistence type="predicted"/>
<dbReference type="AlphaFoldDB" id="A0A8D8TUX8"/>